<sequence>MSFDIDWNKLDDELAGYVQQFLNRHFQTINKPAFIGDIHVTSFDWGTTAPTIEIVDITDPLPEFYEPEDAEDDMDHNDSASPSKKPTNDSSSTITATSPGTSRVTHAPLSSSPTNTGDPLFDSLENSTKHQYPERPLSSSSYSGAHQQQQQRIQLMHHSFHRSPLVAPQHPFNNSSIPTSSRSASYFSPGPTSPSTSTYFDQRFTSPSLSPGDTHVMDWIDGEDHRLHNTDNSTTTTTTTAAPAPPPPLSSAPVPPSSSAQPDSTSTQMDFQAHLLISYKGDMSMTILTELRMNYPSMIFMSLPIQLKVRSVEFEATALVAYIQSMKRVCVSMLEADDEELVSLRGKSAVGLESLLRQVQIESVVGDKQKHVLKNVGKIERFIVDQLRKMLDDELVFPSYQCVELGP</sequence>
<keyword evidence="7 9" id="KW-0496">Mitochondrion</keyword>
<evidence type="ECO:0000256" key="8">
    <source>
        <dbReference type="ARBA" id="ARBA00023136"/>
    </source>
</evidence>
<dbReference type="EMBL" id="LT550481">
    <property type="protein sequence ID" value="SAL95723.1"/>
    <property type="molecule type" value="Genomic_DNA"/>
</dbReference>
<dbReference type="GO" id="GO:0015914">
    <property type="term" value="P:phospholipid transport"/>
    <property type="evidence" value="ECO:0007669"/>
    <property type="project" value="TreeGrafter"/>
</dbReference>
<reference evidence="12" key="1">
    <citation type="submission" date="2016-04" db="EMBL/GenBank/DDBJ databases">
        <authorList>
            <person name="Evans L.H."/>
            <person name="Alamgir A."/>
            <person name="Owens N."/>
            <person name="Weber N.D."/>
            <person name="Virtaneva K."/>
            <person name="Barbian K."/>
            <person name="Babar A."/>
            <person name="Rosenke K."/>
        </authorList>
    </citation>
    <scope>NUCLEOTIDE SEQUENCE [LARGE SCALE GENOMIC DNA]</scope>
    <source>
        <strain evidence="12">CBS 101.48</strain>
    </source>
</reference>
<dbReference type="InParanoid" id="A0A163IWD0"/>
<keyword evidence="13" id="KW-1185">Reference proteome</keyword>
<feature type="region of interest" description="Disordered" evidence="10">
    <location>
        <begin position="57"/>
        <end position="267"/>
    </location>
</feature>
<dbReference type="OrthoDB" id="3356905at2759"/>
<evidence type="ECO:0000259" key="11">
    <source>
        <dbReference type="PROSITE" id="PS51847"/>
    </source>
</evidence>
<feature type="compositionally biased region" description="Low complexity" evidence="10">
    <location>
        <begin position="185"/>
        <end position="200"/>
    </location>
</feature>
<comment type="subcellular location">
    <subcellularLocation>
        <location evidence="1">Membrane</location>
    </subcellularLocation>
    <subcellularLocation>
        <location evidence="9">Mitochondrion outer membrane</location>
        <topology evidence="9">Peripheral membrane protein</topology>
        <orientation evidence="9">Cytoplasmic side</orientation>
    </subcellularLocation>
    <subcellularLocation>
        <location evidence="9">Endoplasmic reticulum membrane</location>
        <topology evidence="9">Peripheral membrane protein</topology>
        <orientation evidence="9">Cytoplasmic side</orientation>
    </subcellularLocation>
    <text evidence="9">The ERMES/MDM complex localizes to a few discrete foci (around 10 per single cell), that represent mitochondria-endoplasmic reticulum junctions. These foci are often found next to mtDNA nucleoids.</text>
</comment>
<evidence type="ECO:0000256" key="3">
    <source>
        <dbReference type="ARBA" id="ARBA00022787"/>
    </source>
</evidence>
<comment type="similarity">
    <text evidence="9">Belongs to the MDM12 family.</text>
</comment>
<dbReference type="PROSITE" id="PS51847">
    <property type="entry name" value="SMP"/>
    <property type="match status" value="1"/>
</dbReference>
<evidence type="ECO:0000256" key="9">
    <source>
        <dbReference type="HAMAP-Rule" id="MF_03104"/>
    </source>
</evidence>
<dbReference type="PANTHER" id="PTHR28204:SF1">
    <property type="entry name" value="MITOCHONDRIAL DISTRIBUTION AND MORPHOLOGY PROTEIN 12"/>
    <property type="match status" value="1"/>
</dbReference>
<evidence type="ECO:0000256" key="10">
    <source>
        <dbReference type="SAM" id="MobiDB-lite"/>
    </source>
</evidence>
<dbReference type="HAMAP" id="MF_03104">
    <property type="entry name" value="Mdm12"/>
    <property type="match status" value="1"/>
</dbReference>
<keyword evidence="3 9" id="KW-1000">Mitochondrion outer membrane</keyword>
<dbReference type="CDD" id="cd21672">
    <property type="entry name" value="SMP_Mdm12"/>
    <property type="match status" value="1"/>
</dbReference>
<feature type="compositionally biased region" description="Polar residues" evidence="10">
    <location>
        <begin position="79"/>
        <end position="117"/>
    </location>
</feature>
<comment type="subunit">
    <text evidence="9">Component of the ER-mitochondria encounter structure (ERMES) or MDM complex, composed of MMM1, MDM10, MDM12 and MDM34. A MMM1 homodimer associates with one molecule of MDM12 on each side in a pairwise head-to-tail manner, and the SMP-LTD domains of MMM1 and MDM12 generate a continuous hydrophobic tunnel for phospholipid trafficking.</text>
</comment>
<dbReference type="GO" id="GO:1990456">
    <property type="term" value="P:mitochondrion-endoplasmic reticulum membrane tethering"/>
    <property type="evidence" value="ECO:0007669"/>
    <property type="project" value="TreeGrafter"/>
</dbReference>
<dbReference type="InterPro" id="IPR031468">
    <property type="entry name" value="SMP_LBD"/>
</dbReference>
<keyword evidence="5" id="KW-0445">Lipid transport</keyword>
<protein>
    <recommendedName>
        <fullName evidence="9">Mitochondrial distribution and morphology protein 12</fullName>
    </recommendedName>
    <alternativeName>
        <fullName evidence="9">Mitochondrial inheritance component MDM12</fullName>
    </alternativeName>
</protein>
<evidence type="ECO:0000313" key="13">
    <source>
        <dbReference type="Proteomes" id="UP000078561"/>
    </source>
</evidence>
<gene>
    <name evidence="12" type="primary">ABSGL_01064.1 scaffold 1223</name>
    <name evidence="9" type="synonym">MDM12</name>
</gene>
<dbReference type="GO" id="GO:0032865">
    <property type="term" value="C:ERMES complex"/>
    <property type="evidence" value="ECO:0007669"/>
    <property type="project" value="UniProtKB-UniRule"/>
</dbReference>
<evidence type="ECO:0000256" key="5">
    <source>
        <dbReference type="ARBA" id="ARBA00023055"/>
    </source>
</evidence>
<feature type="domain" description="SMP-LTD" evidence="11">
    <location>
        <begin position="1"/>
        <end position="406"/>
    </location>
</feature>
<feature type="compositionally biased region" description="Basic and acidic residues" evidence="10">
    <location>
        <begin position="215"/>
        <end position="229"/>
    </location>
</feature>
<accession>A0A163IWD0</accession>
<keyword evidence="8 9" id="KW-0472">Membrane</keyword>
<proteinExistence type="inferred from homology"/>
<dbReference type="GO" id="GO:0045040">
    <property type="term" value="P:protein insertion into mitochondrial outer membrane"/>
    <property type="evidence" value="ECO:0007669"/>
    <property type="project" value="UniProtKB-UniRule"/>
</dbReference>
<evidence type="ECO:0000313" key="12">
    <source>
        <dbReference type="EMBL" id="SAL95723.1"/>
    </source>
</evidence>
<name>A0A163IWD0_ABSGL</name>
<feature type="compositionally biased region" description="Pro residues" evidence="10">
    <location>
        <begin position="243"/>
        <end position="256"/>
    </location>
</feature>
<evidence type="ECO:0000256" key="4">
    <source>
        <dbReference type="ARBA" id="ARBA00022824"/>
    </source>
</evidence>
<dbReference type="GO" id="GO:0005789">
    <property type="term" value="C:endoplasmic reticulum membrane"/>
    <property type="evidence" value="ECO:0007669"/>
    <property type="project" value="UniProtKB-SubCell"/>
</dbReference>
<dbReference type="GO" id="GO:0008289">
    <property type="term" value="F:lipid binding"/>
    <property type="evidence" value="ECO:0007669"/>
    <property type="project" value="UniProtKB-KW"/>
</dbReference>
<feature type="compositionally biased region" description="Polar residues" evidence="10">
    <location>
        <begin position="171"/>
        <end position="184"/>
    </location>
</feature>
<keyword evidence="2" id="KW-0813">Transport</keyword>
<feature type="compositionally biased region" description="Polar residues" evidence="10">
    <location>
        <begin position="137"/>
        <end position="146"/>
    </location>
</feature>
<comment type="function">
    <text evidence="9">Component of the ERMES/MDM complex, which serves as a molecular tether to connect the endoplasmic reticulum (ER) and mitochondria. Components of this complex are involved in the control of mitochondrial shape and protein biogenesis, and function in nonvesicular lipid trafficking between the ER and mitochondria. MDM12 is required for the interaction of the ER-resident membrane protein MMM1 and the outer mitochondrial membrane-resident beta-barrel protein MDM10. The MDM12-MMM1 subcomplex functions in the major beta-barrel assembly pathway that is responsible for biogenesis of all mitochondrial outer membrane beta-barrel proteins, and acts in a late step after the SAM complex. The MDM10-MDM12-MMM1 subcomplex further acts in the TOM40-specific pathway after the action of the MDM12-MMM1 complex. Essential for establishing and maintaining the structure of mitochondria and maintenance of mtDNA nucleoids.</text>
</comment>
<keyword evidence="6" id="KW-0446">Lipid-binding</keyword>
<keyword evidence="4 9" id="KW-0256">Endoplasmic reticulum</keyword>
<evidence type="ECO:0000256" key="6">
    <source>
        <dbReference type="ARBA" id="ARBA00023121"/>
    </source>
</evidence>
<evidence type="ECO:0000256" key="1">
    <source>
        <dbReference type="ARBA" id="ARBA00004370"/>
    </source>
</evidence>
<evidence type="ECO:0000256" key="7">
    <source>
        <dbReference type="ARBA" id="ARBA00023128"/>
    </source>
</evidence>
<dbReference type="Pfam" id="PF26544">
    <property type="entry name" value="Mdm12"/>
    <property type="match status" value="2"/>
</dbReference>
<organism evidence="12">
    <name type="scientific">Absidia glauca</name>
    <name type="common">Pin mould</name>
    <dbReference type="NCBI Taxonomy" id="4829"/>
    <lineage>
        <taxon>Eukaryota</taxon>
        <taxon>Fungi</taxon>
        <taxon>Fungi incertae sedis</taxon>
        <taxon>Mucoromycota</taxon>
        <taxon>Mucoromycotina</taxon>
        <taxon>Mucoromycetes</taxon>
        <taxon>Mucorales</taxon>
        <taxon>Cunninghamellaceae</taxon>
        <taxon>Absidia</taxon>
    </lineage>
</organism>
<dbReference type="FunCoup" id="A0A163IWD0">
    <property type="interactions" value="60"/>
</dbReference>
<evidence type="ECO:0000256" key="2">
    <source>
        <dbReference type="ARBA" id="ARBA00022448"/>
    </source>
</evidence>
<feature type="compositionally biased region" description="Low complexity" evidence="10">
    <location>
        <begin position="233"/>
        <end position="242"/>
    </location>
</feature>
<feature type="compositionally biased region" description="Acidic residues" evidence="10">
    <location>
        <begin position="65"/>
        <end position="75"/>
    </location>
</feature>
<dbReference type="Proteomes" id="UP000078561">
    <property type="component" value="Unassembled WGS sequence"/>
</dbReference>
<dbReference type="STRING" id="4829.A0A163IWD0"/>
<dbReference type="AlphaFoldDB" id="A0A163IWD0"/>
<dbReference type="InterPro" id="IPR027532">
    <property type="entry name" value="Mdm12"/>
</dbReference>
<dbReference type="OMA" id="KRAHFCF"/>
<dbReference type="PANTHER" id="PTHR28204">
    <property type="entry name" value="MITOCHONDRIAL DISTRIBUTION AND MORPHOLOGY PROTEIN 12"/>
    <property type="match status" value="1"/>
</dbReference>